<accession>A0A6A6K989</accession>
<organism evidence="2 3">
    <name type="scientific">Hevea brasiliensis</name>
    <name type="common">Para rubber tree</name>
    <name type="synonym">Siphonia brasiliensis</name>
    <dbReference type="NCBI Taxonomy" id="3981"/>
    <lineage>
        <taxon>Eukaryota</taxon>
        <taxon>Viridiplantae</taxon>
        <taxon>Streptophyta</taxon>
        <taxon>Embryophyta</taxon>
        <taxon>Tracheophyta</taxon>
        <taxon>Spermatophyta</taxon>
        <taxon>Magnoliopsida</taxon>
        <taxon>eudicotyledons</taxon>
        <taxon>Gunneridae</taxon>
        <taxon>Pentapetalae</taxon>
        <taxon>rosids</taxon>
        <taxon>fabids</taxon>
        <taxon>Malpighiales</taxon>
        <taxon>Euphorbiaceae</taxon>
        <taxon>Crotonoideae</taxon>
        <taxon>Micrandreae</taxon>
        <taxon>Hevea</taxon>
    </lineage>
</organism>
<evidence type="ECO:0000256" key="1">
    <source>
        <dbReference type="SAM" id="SignalP"/>
    </source>
</evidence>
<reference evidence="2 3" key="1">
    <citation type="journal article" date="2020" name="Mol. Plant">
        <title>The Chromosome-Based Rubber Tree Genome Provides New Insights into Spurge Genome Evolution and Rubber Biosynthesis.</title>
        <authorList>
            <person name="Liu J."/>
            <person name="Shi C."/>
            <person name="Shi C.C."/>
            <person name="Li W."/>
            <person name="Zhang Q.J."/>
            <person name="Zhang Y."/>
            <person name="Li K."/>
            <person name="Lu H.F."/>
            <person name="Shi C."/>
            <person name="Zhu S.T."/>
            <person name="Xiao Z.Y."/>
            <person name="Nan H."/>
            <person name="Yue Y."/>
            <person name="Zhu X.G."/>
            <person name="Wu Y."/>
            <person name="Hong X.N."/>
            <person name="Fan G.Y."/>
            <person name="Tong Y."/>
            <person name="Zhang D."/>
            <person name="Mao C.L."/>
            <person name="Liu Y.L."/>
            <person name="Hao S.J."/>
            <person name="Liu W.Q."/>
            <person name="Lv M.Q."/>
            <person name="Zhang H.B."/>
            <person name="Liu Y."/>
            <person name="Hu-Tang G.R."/>
            <person name="Wang J.P."/>
            <person name="Wang J.H."/>
            <person name="Sun Y.H."/>
            <person name="Ni S.B."/>
            <person name="Chen W.B."/>
            <person name="Zhang X.C."/>
            <person name="Jiao Y.N."/>
            <person name="Eichler E.E."/>
            <person name="Li G.H."/>
            <person name="Liu X."/>
            <person name="Gao L.Z."/>
        </authorList>
    </citation>
    <scope>NUCLEOTIDE SEQUENCE [LARGE SCALE GENOMIC DNA]</scope>
    <source>
        <strain evidence="3">cv. GT1</strain>
        <tissue evidence="2">Leaf</tissue>
    </source>
</reference>
<keyword evidence="3" id="KW-1185">Reference proteome</keyword>
<feature type="signal peptide" evidence="1">
    <location>
        <begin position="1"/>
        <end position="16"/>
    </location>
</feature>
<gene>
    <name evidence="2" type="ORF">GH714_029294</name>
</gene>
<sequence length="150" mass="16995">MCCCFVHLKGIRWVVGSGLIVIYSEDPWKPNEYTFKAIMNLNANPITRQEGLICLDGYPSGSLFSPDFGGKPSSYKRLRGLWSFCHRPSLSTSADLPRFTSMAVLSMLLMGYCYGCVLSRFCMDLFCLDETRPCMLIVLIEATVRKLVRR</sequence>
<evidence type="ECO:0000313" key="2">
    <source>
        <dbReference type="EMBL" id="KAF2284686.1"/>
    </source>
</evidence>
<keyword evidence="1" id="KW-0732">Signal</keyword>
<dbReference type="AlphaFoldDB" id="A0A6A6K989"/>
<feature type="chain" id="PRO_5025691109" evidence="1">
    <location>
        <begin position="17"/>
        <end position="150"/>
    </location>
</feature>
<name>A0A6A6K989_HEVBR</name>
<evidence type="ECO:0000313" key="3">
    <source>
        <dbReference type="Proteomes" id="UP000467840"/>
    </source>
</evidence>
<dbReference type="EMBL" id="JAAGAX010000018">
    <property type="protein sequence ID" value="KAF2284686.1"/>
    <property type="molecule type" value="Genomic_DNA"/>
</dbReference>
<dbReference type="Proteomes" id="UP000467840">
    <property type="component" value="Chromosome 12"/>
</dbReference>
<comment type="caution">
    <text evidence="2">The sequence shown here is derived from an EMBL/GenBank/DDBJ whole genome shotgun (WGS) entry which is preliminary data.</text>
</comment>
<protein>
    <submittedName>
        <fullName evidence="2">Uncharacterized protein</fullName>
    </submittedName>
</protein>
<proteinExistence type="predicted"/>